<feature type="signal peptide" evidence="8">
    <location>
        <begin position="1"/>
        <end position="20"/>
    </location>
</feature>
<dbReference type="InterPro" id="IPR033907">
    <property type="entry name" value="Endolysin_autolysin"/>
</dbReference>
<evidence type="ECO:0000313" key="10">
    <source>
        <dbReference type="Proteomes" id="UP000565441"/>
    </source>
</evidence>
<evidence type="ECO:0000256" key="3">
    <source>
        <dbReference type="ARBA" id="ARBA00022638"/>
    </source>
</evidence>
<dbReference type="GO" id="GO:0003796">
    <property type="term" value="F:lysozyme activity"/>
    <property type="evidence" value="ECO:0007669"/>
    <property type="project" value="UniProtKB-EC"/>
</dbReference>
<evidence type="ECO:0000256" key="2">
    <source>
        <dbReference type="ARBA" id="ARBA00022529"/>
    </source>
</evidence>
<keyword evidence="6" id="KW-0326">Glycosidase</keyword>
<dbReference type="Pfam" id="PF00959">
    <property type="entry name" value="Phage_lysozyme"/>
    <property type="match status" value="1"/>
</dbReference>
<accession>A0A8H5H2H9</accession>
<dbReference type="CDD" id="cd00737">
    <property type="entry name" value="lyz_endolysin_autolysin"/>
    <property type="match status" value="1"/>
</dbReference>
<dbReference type="InterPro" id="IPR002196">
    <property type="entry name" value="Glyco_hydro_24"/>
</dbReference>
<dbReference type="PANTHER" id="PTHR38107">
    <property type="match status" value="1"/>
</dbReference>
<dbReference type="GO" id="GO:0031640">
    <property type="term" value="P:killing of cells of another organism"/>
    <property type="evidence" value="ECO:0007669"/>
    <property type="project" value="UniProtKB-KW"/>
</dbReference>
<proteinExistence type="inferred from homology"/>
<comment type="caution">
    <text evidence="9">The sequence shown here is derived from an EMBL/GenBank/DDBJ whole genome shotgun (WGS) entry which is preliminary data.</text>
</comment>
<dbReference type="GO" id="GO:0042742">
    <property type="term" value="P:defense response to bacterium"/>
    <property type="evidence" value="ECO:0007669"/>
    <property type="project" value="UniProtKB-KW"/>
</dbReference>
<evidence type="ECO:0000313" key="9">
    <source>
        <dbReference type="EMBL" id="KAF5375385.1"/>
    </source>
</evidence>
<keyword evidence="4" id="KW-0378">Hydrolase</keyword>
<dbReference type="HAMAP" id="MF_04110">
    <property type="entry name" value="ENDOLYSIN_T4"/>
    <property type="match status" value="1"/>
</dbReference>
<dbReference type="InterPro" id="IPR023346">
    <property type="entry name" value="Lysozyme-like_dom_sf"/>
</dbReference>
<evidence type="ECO:0000256" key="1">
    <source>
        <dbReference type="ARBA" id="ARBA00000632"/>
    </source>
</evidence>
<name>A0A8H5H2H9_9AGAR</name>
<evidence type="ECO:0000256" key="6">
    <source>
        <dbReference type="ARBA" id="ARBA00023295"/>
    </source>
</evidence>
<protein>
    <recommendedName>
        <fullName evidence="11">Lysozyme</fullName>
    </recommendedName>
</protein>
<keyword evidence="7" id="KW-0472">Membrane</keyword>
<reference evidence="9 10" key="1">
    <citation type="journal article" date="2020" name="ISME J.">
        <title>Uncovering the hidden diversity of litter-decomposition mechanisms in mushroom-forming fungi.</title>
        <authorList>
            <person name="Floudas D."/>
            <person name="Bentzer J."/>
            <person name="Ahren D."/>
            <person name="Johansson T."/>
            <person name="Persson P."/>
            <person name="Tunlid A."/>
        </authorList>
    </citation>
    <scope>NUCLEOTIDE SEQUENCE [LARGE SCALE GENOMIC DNA]</scope>
    <source>
        <strain evidence="9 10">CBS 661.87</strain>
    </source>
</reference>
<dbReference type="EMBL" id="JAACJP010000034">
    <property type="protein sequence ID" value="KAF5375385.1"/>
    <property type="molecule type" value="Genomic_DNA"/>
</dbReference>
<evidence type="ECO:0000256" key="8">
    <source>
        <dbReference type="SAM" id="SignalP"/>
    </source>
</evidence>
<feature type="chain" id="PRO_5034536208" description="Lysozyme" evidence="8">
    <location>
        <begin position="21"/>
        <end position="728"/>
    </location>
</feature>
<evidence type="ECO:0008006" key="11">
    <source>
        <dbReference type="Google" id="ProtNLM"/>
    </source>
</evidence>
<keyword evidence="7" id="KW-1133">Transmembrane helix</keyword>
<dbReference type="InterPro" id="IPR028978">
    <property type="entry name" value="Chorismate_lyase_/UTRA_dom_sf"/>
</dbReference>
<dbReference type="Gene3D" id="1.10.530.40">
    <property type="match status" value="1"/>
</dbReference>
<keyword evidence="5" id="KW-1035">Host cytoplasm</keyword>
<evidence type="ECO:0000256" key="4">
    <source>
        <dbReference type="ARBA" id="ARBA00022801"/>
    </source>
</evidence>
<evidence type="ECO:0000256" key="5">
    <source>
        <dbReference type="ARBA" id="ARBA00023200"/>
    </source>
</evidence>
<dbReference type="PANTHER" id="PTHR38107:SF3">
    <property type="entry name" value="LYSOZYME RRRD-RELATED"/>
    <property type="match status" value="1"/>
</dbReference>
<keyword evidence="3" id="KW-0081">Bacteriolytic enzyme</keyword>
<dbReference type="OrthoDB" id="5673at2759"/>
<dbReference type="GO" id="GO:0009253">
    <property type="term" value="P:peptidoglycan catabolic process"/>
    <property type="evidence" value="ECO:0007669"/>
    <property type="project" value="InterPro"/>
</dbReference>
<dbReference type="Gene3D" id="3.40.1410.10">
    <property type="entry name" value="Chorismate lyase-like"/>
    <property type="match status" value="1"/>
</dbReference>
<keyword evidence="10" id="KW-1185">Reference proteome</keyword>
<dbReference type="InterPro" id="IPR023347">
    <property type="entry name" value="Lysozyme_dom_sf"/>
</dbReference>
<keyword evidence="8" id="KW-0732">Signal</keyword>
<gene>
    <name evidence="9" type="ORF">D9615_007967</name>
</gene>
<sequence length="728" mass="76700">MIISLSVPTVLLLLSNTINAAPLLRLETRACIAGSDGRCITTGYKSPAVARELESPFGLSDVAAPAPSPAAPPAVAASAPVAANDNTTAAPDNTVATANALSTGNTAATTAVGACGAPGINDATVSLLKSFEGFVASPAPDPIGLPTVGFGHLCKSKGCAEVPFSFPLSQSTAAQLLQTDVGPFVKCINDAVSDSVVLNDNQLGALVSWSFNVGCSAAKGSTLVKRLNAGEAPNTVAAQELPRFNKAGGKVLGGLTRRRAAEAALWVDIGPGPGPGIFSVLEQIGSTDESLRVHNAAQADAAAAVLALRLDNDVHGFEGGAYAGHSVGRGLGGDGALVDCATVDAEGWVGGGGGERVLAVDWLDGYGGGMLDDVKQEEKALLILTSQHRHHSTSAHQNLFKHGMSMSDFVAAPPVLEVTSAAILKHRESWSKLNSTHVFEPSNNSAGSIAQPPQPAMEQKRAGSFYSYTPKTTSISFPWPQELTGLERIALSAKGDLQRVLSAFFARPISIALVYSNTYHHVSPHQPAVPLSLPNPSAIASVSCDLPVIQTRQVHLQCSGKIVCTATSTVRITSPECAHLFLEEKYAIGQMFARMGKAPEFDLMSVGLGPISDDDTPPSEKAPFGGRQVQQLWRKYKLIVADFECEILEVFPSRDMFVGGHQWLDADAAVQEWAMESFTTSTKDLYLPSRVLRPQTSLILFLGLAFLLMLAFEFSMFFTGESLFYNQC</sequence>
<comment type="catalytic activity">
    <reaction evidence="1">
        <text>Hydrolysis of (1-&gt;4)-beta-linkages between N-acetylmuramic acid and N-acetyl-D-glucosamine residues in a peptidoglycan and between N-acetyl-D-glucosamine residues in chitodextrins.</text>
        <dbReference type="EC" id="3.2.1.17"/>
    </reaction>
</comment>
<dbReference type="GO" id="GO:0016998">
    <property type="term" value="P:cell wall macromolecule catabolic process"/>
    <property type="evidence" value="ECO:0007669"/>
    <property type="project" value="InterPro"/>
</dbReference>
<organism evidence="9 10">
    <name type="scientific">Tricholomella constricta</name>
    <dbReference type="NCBI Taxonomy" id="117010"/>
    <lineage>
        <taxon>Eukaryota</taxon>
        <taxon>Fungi</taxon>
        <taxon>Dikarya</taxon>
        <taxon>Basidiomycota</taxon>
        <taxon>Agaricomycotina</taxon>
        <taxon>Agaricomycetes</taxon>
        <taxon>Agaricomycetidae</taxon>
        <taxon>Agaricales</taxon>
        <taxon>Tricholomatineae</taxon>
        <taxon>Lyophyllaceae</taxon>
        <taxon>Tricholomella</taxon>
    </lineage>
</organism>
<evidence type="ECO:0000256" key="7">
    <source>
        <dbReference type="SAM" id="Phobius"/>
    </source>
</evidence>
<dbReference type="Proteomes" id="UP000565441">
    <property type="component" value="Unassembled WGS sequence"/>
</dbReference>
<dbReference type="InterPro" id="IPR051018">
    <property type="entry name" value="Bacteriophage_GH24"/>
</dbReference>
<dbReference type="AlphaFoldDB" id="A0A8H5H2H9"/>
<keyword evidence="7" id="KW-0812">Transmembrane</keyword>
<dbReference type="InterPro" id="IPR034690">
    <property type="entry name" value="Endolysin_T4_type"/>
</dbReference>
<dbReference type="SUPFAM" id="SSF53955">
    <property type="entry name" value="Lysozyme-like"/>
    <property type="match status" value="1"/>
</dbReference>
<feature type="transmembrane region" description="Helical" evidence="7">
    <location>
        <begin position="698"/>
        <end position="718"/>
    </location>
</feature>
<keyword evidence="2" id="KW-0929">Antimicrobial</keyword>